<comment type="caution">
    <text evidence="3">The sequence shown here is derived from an EMBL/GenBank/DDBJ whole genome shotgun (WGS) entry which is preliminary data.</text>
</comment>
<evidence type="ECO:0000313" key="3">
    <source>
        <dbReference type="EMBL" id="OGC82037.1"/>
    </source>
</evidence>
<keyword evidence="1" id="KW-1133">Transmembrane helix</keyword>
<feature type="transmembrane region" description="Helical" evidence="1">
    <location>
        <begin position="231"/>
        <end position="251"/>
    </location>
</feature>
<keyword evidence="1" id="KW-0812">Transmembrane</keyword>
<accession>A0A1F4XK26</accession>
<evidence type="ECO:0000259" key="2">
    <source>
        <dbReference type="PROSITE" id="PS51272"/>
    </source>
</evidence>
<feature type="transmembrane region" description="Helical" evidence="1">
    <location>
        <begin position="198"/>
        <end position="219"/>
    </location>
</feature>
<gene>
    <name evidence="3" type="ORF">A2V81_02685</name>
</gene>
<name>A0A1F4XK26_9BACT</name>
<feature type="transmembrane region" description="Helical" evidence="1">
    <location>
        <begin position="293"/>
        <end position="314"/>
    </location>
</feature>
<dbReference type="AlphaFoldDB" id="A0A1F4XK26"/>
<dbReference type="Proteomes" id="UP000177614">
    <property type="component" value="Unassembled WGS sequence"/>
</dbReference>
<dbReference type="InterPro" id="IPR051465">
    <property type="entry name" value="Cell_Envelope_Struct_Comp"/>
</dbReference>
<dbReference type="STRING" id="1817814.A2V81_02685"/>
<dbReference type="EMBL" id="MEWR01000011">
    <property type="protein sequence ID" value="OGC82037.1"/>
    <property type="molecule type" value="Genomic_DNA"/>
</dbReference>
<dbReference type="PANTHER" id="PTHR43308">
    <property type="entry name" value="OUTER MEMBRANE PROTEIN ALPHA-RELATED"/>
    <property type="match status" value="1"/>
</dbReference>
<evidence type="ECO:0000313" key="4">
    <source>
        <dbReference type="Proteomes" id="UP000177614"/>
    </source>
</evidence>
<dbReference type="InterPro" id="IPR001119">
    <property type="entry name" value="SLH_dom"/>
</dbReference>
<organism evidence="3 4">
    <name type="scientific">Candidatus Abawacabacteria bacterium RBG_16_42_10</name>
    <dbReference type="NCBI Taxonomy" id="1817814"/>
    <lineage>
        <taxon>Bacteria</taxon>
        <taxon>Candidatus Abawacaibacteriota</taxon>
    </lineage>
</organism>
<sequence>MFLIAAIAFASTQFADLPPNHSAYPAVQYLVDKGIIKGYENNMFLPDRGLTRAEALKIILLAASEPVADFGQNLTFTDIPSEHWAYAFIAYGVENSIVKGYDDNTFRPDQTITRAEGIKVLFSAFAMNPDANPSQAYSDVPPDHWFFPYASTLMKKKLWQDGSPLFEPNRVMSRQDIAKLSHQFILREEASHIPVMPLWVPFIIVMLWLITSWIGSYFWTQIFNKNRRAMLILSLLTGPISSALYGILLLIPKIKIRQSDMNVEHKNPFNILLKPRKLGVEIYNYIASKSHGLVLVSVVFLLDFLLGHLIIITYHTYLYKISFL</sequence>
<dbReference type="PROSITE" id="PS51272">
    <property type="entry name" value="SLH"/>
    <property type="match status" value="2"/>
</dbReference>
<feature type="domain" description="SLH" evidence="2">
    <location>
        <begin position="10"/>
        <end position="70"/>
    </location>
</feature>
<evidence type="ECO:0000256" key="1">
    <source>
        <dbReference type="SAM" id="Phobius"/>
    </source>
</evidence>
<keyword evidence="1" id="KW-0472">Membrane</keyword>
<proteinExistence type="predicted"/>
<dbReference type="Pfam" id="PF00395">
    <property type="entry name" value="SLH"/>
    <property type="match status" value="2"/>
</dbReference>
<feature type="domain" description="SLH" evidence="2">
    <location>
        <begin position="72"/>
        <end position="135"/>
    </location>
</feature>
<reference evidence="3 4" key="1">
    <citation type="journal article" date="2016" name="Nat. Commun.">
        <title>Thousands of microbial genomes shed light on interconnected biogeochemical processes in an aquifer system.</title>
        <authorList>
            <person name="Anantharaman K."/>
            <person name="Brown C.T."/>
            <person name="Hug L.A."/>
            <person name="Sharon I."/>
            <person name="Castelle C.J."/>
            <person name="Probst A.J."/>
            <person name="Thomas B.C."/>
            <person name="Singh A."/>
            <person name="Wilkins M.J."/>
            <person name="Karaoz U."/>
            <person name="Brodie E.L."/>
            <person name="Williams K.H."/>
            <person name="Hubbard S.S."/>
            <person name="Banfield J.F."/>
        </authorList>
    </citation>
    <scope>NUCLEOTIDE SEQUENCE [LARGE SCALE GENOMIC DNA]</scope>
</reference>
<protein>
    <recommendedName>
        <fullName evidence="2">SLH domain-containing protein</fullName>
    </recommendedName>
</protein>